<reference evidence="1" key="1">
    <citation type="journal article" date="2020" name="mSystems">
        <title>Genome- and Community-Level Interaction Insights into Carbon Utilization and Element Cycling Functions of Hydrothermarchaeota in Hydrothermal Sediment.</title>
        <authorList>
            <person name="Zhou Z."/>
            <person name="Liu Y."/>
            <person name="Xu W."/>
            <person name="Pan J."/>
            <person name="Luo Z.H."/>
            <person name="Li M."/>
        </authorList>
    </citation>
    <scope>NUCLEOTIDE SEQUENCE [LARGE SCALE GENOMIC DNA]</scope>
    <source>
        <strain evidence="1">HyVt-219</strain>
    </source>
</reference>
<sequence>MAVGRFQVMATLQAARAFLLGFPLESAKSWGLNRAIFYAAAKRGFKKAIPPEKIGLPKLKGKIEPKLREQITKTFKPITLGDEMAYSVEIDGITYFVIGDKIQTPEDFSKQIESRFQGKFNQAWQEALEHCKKYDEGILKSQRYFYEMVYKPARDKLAKQWSSI</sequence>
<protein>
    <submittedName>
        <fullName evidence="1">Uncharacterized protein</fullName>
    </submittedName>
</protein>
<dbReference type="EMBL" id="DRBC01000256">
    <property type="protein sequence ID" value="HDN84945.1"/>
    <property type="molecule type" value="Genomic_DNA"/>
</dbReference>
<proteinExistence type="predicted"/>
<comment type="caution">
    <text evidence="1">The sequence shown here is derived from an EMBL/GenBank/DDBJ whole genome shotgun (WGS) entry which is preliminary data.</text>
</comment>
<dbReference type="AlphaFoldDB" id="A0A7V0QR69"/>
<evidence type="ECO:0000313" key="1">
    <source>
        <dbReference type="EMBL" id="HDN84945.1"/>
    </source>
</evidence>
<accession>A0A7V0QR69</accession>
<gene>
    <name evidence="1" type="ORF">ENG47_04225</name>
</gene>
<dbReference type="Proteomes" id="UP000885660">
    <property type="component" value="Unassembled WGS sequence"/>
</dbReference>
<name>A0A7V0QR69_UNCAE</name>
<organism evidence="1">
    <name type="scientific">Aerophobetes bacterium</name>
    <dbReference type="NCBI Taxonomy" id="2030807"/>
    <lineage>
        <taxon>Bacteria</taxon>
        <taxon>Candidatus Aerophobota</taxon>
    </lineage>
</organism>